<dbReference type="eggNOG" id="ENOG502T6BH">
    <property type="taxonomic scope" value="Eukaryota"/>
</dbReference>
<feature type="compositionally biased region" description="Low complexity" evidence="1">
    <location>
        <begin position="514"/>
        <end position="528"/>
    </location>
</feature>
<evidence type="ECO:0000313" key="2">
    <source>
        <dbReference type="EMBL" id="EPE10881.1"/>
    </source>
</evidence>
<feature type="region of interest" description="Disordered" evidence="1">
    <location>
        <begin position="510"/>
        <end position="568"/>
    </location>
</feature>
<dbReference type="EMBL" id="KE148146">
    <property type="protein sequence ID" value="EPE10881.1"/>
    <property type="molecule type" value="Genomic_DNA"/>
</dbReference>
<evidence type="ECO:0000313" key="3">
    <source>
        <dbReference type="Proteomes" id="UP000016923"/>
    </source>
</evidence>
<feature type="region of interest" description="Disordered" evidence="1">
    <location>
        <begin position="1"/>
        <end position="38"/>
    </location>
</feature>
<dbReference type="AlphaFoldDB" id="S3CFH5"/>
<dbReference type="Proteomes" id="UP000016923">
    <property type="component" value="Unassembled WGS sequence"/>
</dbReference>
<sequence>MSANTPATLPAGSGSRSRTDTDTDTDGKKSTNTPNPTRCISNILPANLEDSPASGRGRYATVGVLEPVIRIERSAVDSADKAAYRIIASFVLEATIVGFDQSFQKHNRFFDSISLRFLFCRGDLVHPRPQSDAAVHGLQVTQERDKSTSVDAGVTAGVVSVAAPQISVQAQRNFKLAYQRTMSSWRMGLSFVEYPSRDTAPPLSSLLAGYLIPESQQLLPRTRENMMRQPPQELQQPFFQADSPHAPECRCRHPLVSPSADCRRWYDRAALWSWQTEASLRLWTPEIYGAFRCPITVMREVPVDTIDAIPYDKDQALLPYLQFDFEIDVRLRVLGLGWATLLTDSFRRTSSQPAEERLQSDTGQPLPPDHVQFRISCCPENISWPLYPTRNLQEEAELGTFGPGRVAHRLQTNREFGAALSKTKAATPVTRTASSASPRYEADPLALPAIVPVTWARRPTHNGTLNQAIAEGGDVCCCQSLRPTQNRLYHCCIDCDAGHAFTPTRRDPIFKQTKSLPSSPILSKSPQSFASPTPSIASRRSPVQASPRPQFRKRTSMEKMLLQEKKRR</sequence>
<proteinExistence type="predicted"/>
<dbReference type="OrthoDB" id="3799467at2759"/>
<evidence type="ECO:0000256" key="1">
    <source>
        <dbReference type="SAM" id="MobiDB-lite"/>
    </source>
</evidence>
<reference evidence="2 3" key="1">
    <citation type="journal article" date="2013" name="BMC Genomics">
        <title>The genome and transcriptome of the pine saprophyte Ophiostoma piceae, and a comparison with the bark beetle-associated pine pathogen Grosmannia clavigera.</title>
        <authorList>
            <person name="Haridas S."/>
            <person name="Wang Y."/>
            <person name="Lim L."/>
            <person name="Massoumi Alamouti S."/>
            <person name="Jackman S."/>
            <person name="Docking R."/>
            <person name="Robertson G."/>
            <person name="Birol I."/>
            <person name="Bohlmann J."/>
            <person name="Breuil C."/>
        </authorList>
    </citation>
    <scope>NUCLEOTIDE SEQUENCE [LARGE SCALE GENOMIC DNA]</scope>
    <source>
        <strain evidence="2 3">UAMH 11346</strain>
    </source>
</reference>
<accession>S3CFH5</accession>
<keyword evidence="3" id="KW-1185">Reference proteome</keyword>
<dbReference type="HOGENOM" id="CLU_479875_0_0_1"/>
<protein>
    <submittedName>
        <fullName evidence="2">Uncharacterized protein</fullName>
    </submittedName>
</protein>
<feature type="compositionally biased region" description="Basic and acidic residues" evidence="1">
    <location>
        <begin position="555"/>
        <end position="568"/>
    </location>
</feature>
<name>S3CFH5_OPHP1</name>
<feature type="compositionally biased region" description="Polar residues" evidence="1">
    <location>
        <begin position="529"/>
        <end position="544"/>
    </location>
</feature>
<gene>
    <name evidence="2" type="ORF">F503_05976</name>
</gene>
<organism evidence="2 3">
    <name type="scientific">Ophiostoma piceae (strain UAMH 11346)</name>
    <name type="common">Sap stain fungus</name>
    <dbReference type="NCBI Taxonomy" id="1262450"/>
    <lineage>
        <taxon>Eukaryota</taxon>
        <taxon>Fungi</taxon>
        <taxon>Dikarya</taxon>
        <taxon>Ascomycota</taxon>
        <taxon>Pezizomycotina</taxon>
        <taxon>Sordariomycetes</taxon>
        <taxon>Sordariomycetidae</taxon>
        <taxon>Ophiostomatales</taxon>
        <taxon>Ophiostomataceae</taxon>
        <taxon>Ophiostoma</taxon>
    </lineage>
</organism>
<dbReference type="VEuPathDB" id="FungiDB:F503_05976"/>
<feature type="compositionally biased region" description="Basic and acidic residues" evidence="1">
    <location>
        <begin position="17"/>
        <end position="29"/>
    </location>
</feature>